<name>A0A0F9E6T8_9ZZZZ</name>
<evidence type="ECO:0000256" key="1">
    <source>
        <dbReference type="SAM" id="MobiDB-lite"/>
    </source>
</evidence>
<reference evidence="2" key="1">
    <citation type="journal article" date="2015" name="Nature">
        <title>Complex archaea that bridge the gap between prokaryotes and eukaryotes.</title>
        <authorList>
            <person name="Spang A."/>
            <person name="Saw J.H."/>
            <person name="Jorgensen S.L."/>
            <person name="Zaremba-Niedzwiedzka K."/>
            <person name="Martijn J."/>
            <person name="Lind A.E."/>
            <person name="van Eijk R."/>
            <person name="Schleper C."/>
            <person name="Guy L."/>
            <person name="Ettema T.J."/>
        </authorList>
    </citation>
    <scope>NUCLEOTIDE SEQUENCE</scope>
</reference>
<organism evidence="2">
    <name type="scientific">marine sediment metagenome</name>
    <dbReference type="NCBI Taxonomy" id="412755"/>
    <lineage>
        <taxon>unclassified sequences</taxon>
        <taxon>metagenomes</taxon>
        <taxon>ecological metagenomes</taxon>
    </lineage>
</organism>
<proteinExistence type="predicted"/>
<feature type="region of interest" description="Disordered" evidence="1">
    <location>
        <begin position="1"/>
        <end position="35"/>
    </location>
</feature>
<protein>
    <submittedName>
        <fullName evidence="2">Uncharacterized protein</fullName>
    </submittedName>
</protein>
<evidence type="ECO:0000313" key="2">
    <source>
        <dbReference type="EMBL" id="KKL25586.1"/>
    </source>
</evidence>
<dbReference type="EMBL" id="LAZR01036161">
    <property type="protein sequence ID" value="KKL25586.1"/>
    <property type="molecule type" value="Genomic_DNA"/>
</dbReference>
<dbReference type="AlphaFoldDB" id="A0A0F9E6T8"/>
<gene>
    <name evidence="2" type="ORF">LCGC14_2403790</name>
</gene>
<accession>A0A0F9E6T8</accession>
<comment type="caution">
    <text evidence="2">The sequence shown here is derived from an EMBL/GenBank/DDBJ whole genome shotgun (WGS) entry which is preliminary data.</text>
</comment>
<sequence>MARLDEISQKFTAEDAPEVDMEHMPEESAGFRPTPYPGDYAFQLPAEMDYDERIIDAKDAEGNKIMNSDNTVKKLKRLVTLFGDGHELKIIEATPENQDFVGESVRYRVSNSEYRYGKDRELVSEMGFLMRALGELLPKGASNIEWAKAIAKHALGRFRASIEWDAFCDPERKRYVYDEQQAKNIEDSMAGCGTRYGQRSYTKGDGTKVLQIPKIQEAQPDGSFLERFSESITCGCGAAVRCFPRLRKYRSFDVVGTE</sequence>